<evidence type="ECO:0000259" key="4">
    <source>
        <dbReference type="PROSITE" id="PS50949"/>
    </source>
</evidence>
<feature type="domain" description="HTH gntR-type" evidence="4">
    <location>
        <begin position="1"/>
        <end position="55"/>
    </location>
</feature>
<evidence type="ECO:0000313" key="5">
    <source>
        <dbReference type="EMBL" id="RWR04842.1"/>
    </source>
</evidence>
<dbReference type="PANTHER" id="PTHR43537:SF49">
    <property type="entry name" value="TRANSCRIPTIONAL REGULATORY PROTEIN"/>
    <property type="match status" value="1"/>
</dbReference>
<dbReference type="CDD" id="cd07377">
    <property type="entry name" value="WHTH_GntR"/>
    <property type="match status" value="1"/>
</dbReference>
<dbReference type="Proteomes" id="UP000285710">
    <property type="component" value="Unassembled WGS sequence"/>
</dbReference>
<dbReference type="InterPro" id="IPR008920">
    <property type="entry name" value="TF_FadR/GntR_C"/>
</dbReference>
<dbReference type="Pfam" id="PF00392">
    <property type="entry name" value="GntR"/>
    <property type="match status" value="1"/>
</dbReference>
<proteinExistence type="predicted"/>
<organism evidence="5 6">
    <name type="scientific">Paenirhodobacter populi</name>
    <dbReference type="NCBI Taxonomy" id="2306993"/>
    <lineage>
        <taxon>Bacteria</taxon>
        <taxon>Pseudomonadati</taxon>
        <taxon>Pseudomonadota</taxon>
        <taxon>Alphaproteobacteria</taxon>
        <taxon>Rhodobacterales</taxon>
        <taxon>Rhodobacter group</taxon>
        <taxon>Paenirhodobacter</taxon>
    </lineage>
</organism>
<keyword evidence="2" id="KW-0238">DNA-binding</keyword>
<dbReference type="GO" id="GO:0003700">
    <property type="term" value="F:DNA-binding transcription factor activity"/>
    <property type="evidence" value="ECO:0007669"/>
    <property type="project" value="InterPro"/>
</dbReference>
<dbReference type="PRINTS" id="PR00035">
    <property type="entry name" value="HTHGNTR"/>
</dbReference>
<keyword evidence="1" id="KW-0805">Transcription regulation</keyword>
<dbReference type="PROSITE" id="PS50949">
    <property type="entry name" value="HTH_GNTR"/>
    <property type="match status" value="1"/>
</dbReference>
<dbReference type="GO" id="GO:0003677">
    <property type="term" value="F:DNA binding"/>
    <property type="evidence" value="ECO:0007669"/>
    <property type="project" value="UniProtKB-KW"/>
</dbReference>
<dbReference type="InterPro" id="IPR036390">
    <property type="entry name" value="WH_DNA-bd_sf"/>
</dbReference>
<dbReference type="Pfam" id="PF07729">
    <property type="entry name" value="FCD"/>
    <property type="match status" value="1"/>
</dbReference>
<accession>A0A443IKE1</accession>
<dbReference type="InterPro" id="IPR036388">
    <property type="entry name" value="WH-like_DNA-bd_sf"/>
</dbReference>
<gene>
    <name evidence="5" type="ORF">D2T33_20560</name>
</gene>
<sequence length="202" mass="22397">MIVEGDLTPGERLDETVLAKRFSVSRTPVREALKALVATGLAEVKPRQGTTVSTLSIPTLIEMFELMSALEGLCARLAARRATGEETHAMHAVHARLIEAYERNDPEAFYAINAEFHDLLYAAAHTHFLASQTIALRLAPYRRKVTYLPDRMRDTLKEHATILAAIEDGNSERAQQAASEHVRLLGDHLSDFISTIPPELLT</sequence>
<dbReference type="SMART" id="SM00345">
    <property type="entry name" value="HTH_GNTR"/>
    <property type="match status" value="1"/>
</dbReference>
<dbReference type="Gene3D" id="1.10.10.10">
    <property type="entry name" value="Winged helix-like DNA-binding domain superfamily/Winged helix DNA-binding domain"/>
    <property type="match status" value="1"/>
</dbReference>
<dbReference type="InterPro" id="IPR011711">
    <property type="entry name" value="GntR_C"/>
</dbReference>
<reference evidence="5 6" key="1">
    <citation type="submission" date="2019-01" db="EMBL/GenBank/DDBJ databases">
        <title>Sinorhodobacter populi sp. nov. isolated from the symptomatic bark tissue of Populus euramericana canker.</title>
        <authorList>
            <person name="Xu G."/>
        </authorList>
    </citation>
    <scope>NUCLEOTIDE SEQUENCE [LARGE SCALE GENOMIC DNA]</scope>
    <source>
        <strain evidence="5 6">2D-5</strain>
    </source>
</reference>
<name>A0A443IKE1_9RHOB</name>
<keyword evidence="6" id="KW-1185">Reference proteome</keyword>
<evidence type="ECO:0000256" key="3">
    <source>
        <dbReference type="ARBA" id="ARBA00023163"/>
    </source>
</evidence>
<dbReference type="InterPro" id="IPR000524">
    <property type="entry name" value="Tscrpt_reg_HTH_GntR"/>
</dbReference>
<protein>
    <submittedName>
        <fullName evidence="5">GntR family transcriptional regulator</fullName>
    </submittedName>
</protein>
<dbReference type="SMART" id="SM00895">
    <property type="entry name" value="FCD"/>
    <property type="match status" value="1"/>
</dbReference>
<dbReference type="SUPFAM" id="SSF46785">
    <property type="entry name" value="Winged helix' DNA-binding domain"/>
    <property type="match status" value="1"/>
</dbReference>
<dbReference type="PANTHER" id="PTHR43537">
    <property type="entry name" value="TRANSCRIPTIONAL REGULATOR, GNTR FAMILY"/>
    <property type="match status" value="1"/>
</dbReference>
<reference evidence="5 6" key="2">
    <citation type="submission" date="2019-01" db="EMBL/GenBank/DDBJ databases">
        <authorList>
            <person name="Li Y."/>
        </authorList>
    </citation>
    <scope>NUCLEOTIDE SEQUENCE [LARGE SCALE GENOMIC DNA]</scope>
    <source>
        <strain evidence="5 6">2D-5</strain>
    </source>
</reference>
<evidence type="ECO:0000313" key="6">
    <source>
        <dbReference type="Proteomes" id="UP000285710"/>
    </source>
</evidence>
<evidence type="ECO:0000256" key="1">
    <source>
        <dbReference type="ARBA" id="ARBA00023015"/>
    </source>
</evidence>
<comment type="caution">
    <text evidence="5">The sequence shown here is derived from an EMBL/GenBank/DDBJ whole genome shotgun (WGS) entry which is preliminary data.</text>
</comment>
<dbReference type="Gene3D" id="1.20.120.530">
    <property type="entry name" value="GntR ligand-binding domain-like"/>
    <property type="match status" value="1"/>
</dbReference>
<keyword evidence="3" id="KW-0804">Transcription</keyword>
<evidence type="ECO:0000256" key="2">
    <source>
        <dbReference type="ARBA" id="ARBA00023125"/>
    </source>
</evidence>
<dbReference type="AlphaFoldDB" id="A0A443IKE1"/>
<dbReference type="SUPFAM" id="SSF48008">
    <property type="entry name" value="GntR ligand-binding domain-like"/>
    <property type="match status" value="1"/>
</dbReference>
<dbReference type="EMBL" id="SAUW01000044">
    <property type="protein sequence ID" value="RWR04842.1"/>
    <property type="molecule type" value="Genomic_DNA"/>
</dbReference>